<dbReference type="Pfam" id="PF09346">
    <property type="entry name" value="SMI1_KNR4"/>
    <property type="match status" value="1"/>
</dbReference>
<feature type="domain" description="Knr4/Smi1-like" evidence="1">
    <location>
        <begin position="21"/>
        <end position="135"/>
    </location>
</feature>
<organism evidence="2 3">
    <name type="scientific">Paenibacillus illinoisensis</name>
    <dbReference type="NCBI Taxonomy" id="59845"/>
    <lineage>
        <taxon>Bacteria</taxon>
        <taxon>Bacillati</taxon>
        <taxon>Bacillota</taxon>
        <taxon>Bacilli</taxon>
        <taxon>Bacillales</taxon>
        <taxon>Paenibacillaceae</taxon>
        <taxon>Paenibacillus</taxon>
    </lineage>
</organism>
<accession>A0ABW8HTJ4</accession>
<protein>
    <submittedName>
        <fullName evidence="2">SMI1/KNR4 family protein</fullName>
    </submittedName>
</protein>
<evidence type="ECO:0000313" key="3">
    <source>
        <dbReference type="Proteomes" id="UP001618531"/>
    </source>
</evidence>
<dbReference type="InterPro" id="IPR037883">
    <property type="entry name" value="Knr4/Smi1-like_sf"/>
</dbReference>
<gene>
    <name evidence="2" type="ORF">ACINKY_12265</name>
</gene>
<dbReference type="SUPFAM" id="SSF160631">
    <property type="entry name" value="SMI1/KNR4-like"/>
    <property type="match status" value="1"/>
</dbReference>
<dbReference type="Gene3D" id="3.40.1580.10">
    <property type="entry name" value="SMI1/KNR4-like"/>
    <property type="match status" value="1"/>
</dbReference>
<dbReference type="InterPro" id="IPR018958">
    <property type="entry name" value="Knr4/Smi1-like_dom"/>
</dbReference>
<dbReference type="Proteomes" id="UP001618531">
    <property type="component" value="Unassembled WGS sequence"/>
</dbReference>
<dbReference type="EMBL" id="JBIYSL010000002">
    <property type="protein sequence ID" value="MFK0522972.1"/>
    <property type="molecule type" value="Genomic_DNA"/>
</dbReference>
<evidence type="ECO:0000259" key="1">
    <source>
        <dbReference type="SMART" id="SM00860"/>
    </source>
</evidence>
<evidence type="ECO:0000313" key="2">
    <source>
        <dbReference type="EMBL" id="MFK0522972.1"/>
    </source>
</evidence>
<name>A0ABW8HTJ4_9BACL</name>
<sequence length="245" mass="28862">MIADFRVLTEFLQSHDEAGGSISEEDIQEQERRLGKPFPAPLREYYKRFGRSQYITQHCNNQYEPMLLEDIFVPDSDFFTTDKAFLIFYQCEESVIYCGIRFSDLTKEDPPVYLCAWNHPDWSLENESLTNFLVSKAFIQMGVEDRLPYWVIFDENMWGLSDYRSYWGLSDGAYEIPEMSSLQAWRIFCREDVILLFEMAIGESEEDVLAVYLASFDRERIVSLLNRTTQDRQLPDYRTNLGSSR</sequence>
<comment type="caution">
    <text evidence="2">The sequence shown here is derived from an EMBL/GenBank/DDBJ whole genome shotgun (WGS) entry which is preliminary data.</text>
</comment>
<dbReference type="SMART" id="SM00860">
    <property type="entry name" value="SMI1_KNR4"/>
    <property type="match status" value="1"/>
</dbReference>
<reference evidence="2 3" key="1">
    <citation type="submission" date="2024-11" db="EMBL/GenBank/DDBJ databases">
        <title>Identification and Characterization of a Novel Fosfomycin Bacillithiol Transferase FosB8 in Paenibacillus illinoisensis.</title>
        <authorList>
            <person name="Lu W."/>
        </authorList>
    </citation>
    <scope>NUCLEOTIDE SEQUENCE [LARGE SCALE GENOMIC DNA]</scope>
    <source>
        <strain evidence="2 3">WP77</strain>
    </source>
</reference>
<dbReference type="RefSeq" id="WP_402875195.1">
    <property type="nucleotide sequence ID" value="NZ_JBIYSL010000002.1"/>
</dbReference>
<keyword evidence="3" id="KW-1185">Reference proteome</keyword>
<proteinExistence type="predicted"/>